<keyword evidence="7" id="KW-0862">Zinc</keyword>
<evidence type="ECO:0000259" key="9">
    <source>
        <dbReference type="Pfam" id="PF20511"/>
    </source>
</evidence>
<evidence type="ECO:0000256" key="2">
    <source>
        <dbReference type="ARBA" id="ARBA00001947"/>
    </source>
</evidence>
<evidence type="ECO:0000256" key="3">
    <source>
        <dbReference type="ARBA" id="ARBA00004666"/>
    </source>
</evidence>
<accession>A0ABQ8HE43</accession>
<evidence type="ECO:0000256" key="4">
    <source>
        <dbReference type="ARBA" id="ARBA00010772"/>
    </source>
</evidence>
<dbReference type="EC" id="5.3.1.8" evidence="5"/>
<comment type="caution">
    <text evidence="11">The sequence shown here is derived from an EMBL/GenBank/DDBJ whole genome shotgun (WGS) entry which is preliminary data.</text>
</comment>
<dbReference type="InterPro" id="IPR014710">
    <property type="entry name" value="RmlC-like_jellyroll"/>
</dbReference>
<feature type="domain" description="Phosphomannose isomerase type I catalytic" evidence="9">
    <location>
        <begin position="12"/>
        <end position="116"/>
    </location>
</feature>
<dbReference type="InterPro" id="IPR016305">
    <property type="entry name" value="Mannose-6-P_Isomerase"/>
</dbReference>
<proteinExistence type="inferred from homology"/>
<evidence type="ECO:0000313" key="11">
    <source>
        <dbReference type="EMBL" id="KAH7556879.1"/>
    </source>
</evidence>
<comment type="cofactor">
    <cofactor evidence="2">
        <name>Zn(2+)</name>
        <dbReference type="ChEBI" id="CHEBI:29105"/>
    </cofactor>
</comment>
<evidence type="ECO:0000313" key="12">
    <source>
        <dbReference type="Proteomes" id="UP000827721"/>
    </source>
</evidence>
<evidence type="ECO:0000259" key="10">
    <source>
        <dbReference type="Pfam" id="PF20512"/>
    </source>
</evidence>
<gene>
    <name evidence="11" type="ORF">JRO89_XS11G0006200</name>
</gene>
<dbReference type="InterPro" id="IPR001250">
    <property type="entry name" value="Man6P_Isoase-1"/>
</dbReference>
<dbReference type="InterPro" id="IPR046458">
    <property type="entry name" value="PMI_typeI_hel"/>
</dbReference>
<dbReference type="PANTHER" id="PTHR10309">
    <property type="entry name" value="MANNOSE-6-PHOSPHATE ISOMERASE"/>
    <property type="match status" value="1"/>
</dbReference>
<dbReference type="PRINTS" id="PR00714">
    <property type="entry name" value="MAN6PISMRASE"/>
</dbReference>
<comment type="catalytic activity">
    <reaction evidence="1">
        <text>D-mannose 6-phosphate = D-fructose 6-phosphate</text>
        <dbReference type="Rhea" id="RHEA:12356"/>
        <dbReference type="ChEBI" id="CHEBI:58735"/>
        <dbReference type="ChEBI" id="CHEBI:61527"/>
        <dbReference type="EC" id="5.3.1.8"/>
    </reaction>
</comment>
<feature type="domain" description="Phosphomannose isomerase type I helical insertion" evidence="10">
    <location>
        <begin position="305"/>
        <end position="388"/>
    </location>
</feature>
<evidence type="ECO:0000256" key="1">
    <source>
        <dbReference type="ARBA" id="ARBA00000757"/>
    </source>
</evidence>
<keyword evidence="6" id="KW-0479">Metal-binding</keyword>
<name>A0ABQ8HE43_9ROSI</name>
<dbReference type="Proteomes" id="UP000827721">
    <property type="component" value="Unassembled WGS sequence"/>
</dbReference>
<evidence type="ECO:0000256" key="8">
    <source>
        <dbReference type="ARBA" id="ARBA00023235"/>
    </source>
</evidence>
<sequence>MEGDLKQRTVVVQRLTCSVQSYDWGRRGADSLVARLCELNSGARVEPDRSYAEFWMGTHVSGPSFLAKNGVENGVSNGGGGGEDWSFKSWLLKNPDVIGDKVLSKWGCDLPFLFKTEIIMEIDGFANQKKLHRLRCSVQNYDWGQRGHESEVVKLFSLNSGSNIELEKPYAEFWMGTHDSGPSFVVQNVDENGENPVGLETESLKLWVSKNPNVLGKKVLDKWECNLPFLFKVLSVAKALSIQAHPDKELAKTLHKLLPNVYKDDNHKPEMALAITKFEALCGFISLPELKIVLQNVPEIVELVGTVDANQVLHINEQDGEEKVKSVLRSIFTQLMTASKEMTAKVVSNLKSRLHMESKVRPLTEKEQLVLRLEKQYPADIGVISAFFFNYVKLNPGEALYLGANEPHAYISGECIECMATSDNVVRAGLTPKHRDVETLCSMLTYKQGFPEILKGFPLSPYITRYLPPFDEFEVDRCILPQGASAVFPAISGPSVFLVTVGEGTMGTGSYKDAITEGDVLFAPANTEISITTSSELQLYRAGVNSRFLQAL</sequence>
<dbReference type="PANTHER" id="PTHR10309:SF0">
    <property type="entry name" value="MANNOSE-6-PHOSPHATE ISOMERASE"/>
    <property type="match status" value="1"/>
</dbReference>
<comment type="similarity">
    <text evidence="4">Belongs to the mannose-6-phosphate isomerase type 1 family.</text>
</comment>
<feature type="domain" description="Phosphomannose isomerase type I catalytic" evidence="9">
    <location>
        <begin position="131"/>
        <end position="284"/>
    </location>
</feature>
<keyword evidence="12" id="KW-1185">Reference proteome</keyword>
<dbReference type="InterPro" id="IPR046457">
    <property type="entry name" value="PMI_typeI_cat"/>
</dbReference>
<keyword evidence="8" id="KW-0413">Isomerase</keyword>
<evidence type="ECO:0000256" key="6">
    <source>
        <dbReference type="ARBA" id="ARBA00022723"/>
    </source>
</evidence>
<evidence type="ECO:0000256" key="5">
    <source>
        <dbReference type="ARBA" id="ARBA00011956"/>
    </source>
</evidence>
<reference evidence="11 12" key="1">
    <citation type="submission" date="2021-02" db="EMBL/GenBank/DDBJ databases">
        <title>Plant Genome Project.</title>
        <authorList>
            <person name="Zhang R.-G."/>
        </authorList>
    </citation>
    <scope>NUCLEOTIDE SEQUENCE [LARGE SCALE GENOMIC DNA]</scope>
    <source>
        <tissue evidence="11">Leaves</tissue>
    </source>
</reference>
<dbReference type="InterPro" id="IPR018050">
    <property type="entry name" value="Pmannose_isomerase-type1_CS"/>
</dbReference>
<dbReference type="CDD" id="cd07011">
    <property type="entry name" value="cupin_PMI_type_I_N"/>
    <property type="match status" value="1"/>
</dbReference>
<protein>
    <recommendedName>
        <fullName evidence="5">mannose-6-phosphate isomerase</fullName>
        <ecNumber evidence="5">5.3.1.8</ecNumber>
    </recommendedName>
</protein>
<dbReference type="Pfam" id="PF20512">
    <property type="entry name" value="PMI_typeI_hel"/>
    <property type="match status" value="1"/>
</dbReference>
<dbReference type="SUPFAM" id="SSF51182">
    <property type="entry name" value="RmlC-like cupins"/>
    <property type="match status" value="2"/>
</dbReference>
<dbReference type="Gene3D" id="1.10.441.10">
    <property type="entry name" value="Phosphomannose Isomerase, domain 2"/>
    <property type="match status" value="1"/>
</dbReference>
<dbReference type="PROSITE" id="PS00965">
    <property type="entry name" value="PMI_I_1"/>
    <property type="match status" value="1"/>
</dbReference>
<dbReference type="InterPro" id="IPR011051">
    <property type="entry name" value="RmlC_Cupin_sf"/>
</dbReference>
<dbReference type="Gene3D" id="2.60.120.10">
    <property type="entry name" value="Jelly Rolls"/>
    <property type="match status" value="3"/>
</dbReference>
<dbReference type="EMBL" id="JAFEMO010000011">
    <property type="protein sequence ID" value="KAH7556879.1"/>
    <property type="molecule type" value="Genomic_DNA"/>
</dbReference>
<comment type="pathway">
    <text evidence="3">Nucleotide-sugar biosynthesis; GDP-alpha-D-mannose biosynthesis; alpha-D-mannose 1-phosphate from D-fructose 6-phosphate: step 1/2.</text>
</comment>
<evidence type="ECO:0000256" key="7">
    <source>
        <dbReference type="ARBA" id="ARBA00022833"/>
    </source>
</evidence>
<dbReference type="PROSITE" id="PS00966">
    <property type="entry name" value="PMI_I_2"/>
    <property type="match status" value="1"/>
</dbReference>
<organism evidence="11 12">
    <name type="scientific">Xanthoceras sorbifolium</name>
    <dbReference type="NCBI Taxonomy" id="99658"/>
    <lineage>
        <taxon>Eukaryota</taxon>
        <taxon>Viridiplantae</taxon>
        <taxon>Streptophyta</taxon>
        <taxon>Embryophyta</taxon>
        <taxon>Tracheophyta</taxon>
        <taxon>Spermatophyta</taxon>
        <taxon>Magnoliopsida</taxon>
        <taxon>eudicotyledons</taxon>
        <taxon>Gunneridae</taxon>
        <taxon>Pentapetalae</taxon>
        <taxon>rosids</taxon>
        <taxon>malvids</taxon>
        <taxon>Sapindales</taxon>
        <taxon>Sapindaceae</taxon>
        <taxon>Xanthoceroideae</taxon>
        <taxon>Xanthoceras</taxon>
    </lineage>
</organism>
<dbReference type="NCBIfam" id="TIGR00218">
    <property type="entry name" value="manA"/>
    <property type="match status" value="1"/>
</dbReference>
<dbReference type="Pfam" id="PF20511">
    <property type="entry name" value="PMI_typeI_cat"/>
    <property type="match status" value="2"/>
</dbReference>